<dbReference type="Proteomes" id="UP000263900">
    <property type="component" value="Chromosome"/>
</dbReference>
<feature type="signal peptide" evidence="1">
    <location>
        <begin position="1"/>
        <end position="22"/>
    </location>
</feature>
<keyword evidence="3" id="KW-1185">Reference proteome</keyword>
<dbReference type="RefSeq" id="WP_119053581.1">
    <property type="nucleotide sequence ID" value="NZ_CP032157.1"/>
</dbReference>
<reference evidence="2 3" key="1">
    <citation type="submission" date="2018-09" db="EMBL/GenBank/DDBJ databases">
        <title>Genome sequencing of strain 6GH32-13.</title>
        <authorList>
            <person name="Weon H.-Y."/>
            <person name="Heo J."/>
            <person name="Kwon S.-W."/>
        </authorList>
    </citation>
    <scope>NUCLEOTIDE SEQUENCE [LARGE SCALE GENOMIC DNA]</scope>
    <source>
        <strain evidence="2 3">5GH32-13</strain>
    </source>
</reference>
<proteinExistence type="predicted"/>
<evidence type="ECO:0000313" key="2">
    <source>
        <dbReference type="EMBL" id="AXY77708.1"/>
    </source>
</evidence>
<feature type="chain" id="PRO_5017721010" description="DUF2490 domain-containing protein" evidence="1">
    <location>
        <begin position="23"/>
        <end position="285"/>
    </location>
</feature>
<evidence type="ECO:0008006" key="4">
    <source>
        <dbReference type="Google" id="ProtNLM"/>
    </source>
</evidence>
<keyword evidence="1" id="KW-0732">Signal</keyword>
<gene>
    <name evidence="2" type="ORF">D3H65_28640</name>
</gene>
<dbReference type="AlphaFoldDB" id="A0A3B7MUD4"/>
<dbReference type="KEGG" id="pseg:D3H65_28640"/>
<organism evidence="2 3">
    <name type="scientific">Paraflavitalea soli</name>
    <dbReference type="NCBI Taxonomy" id="2315862"/>
    <lineage>
        <taxon>Bacteria</taxon>
        <taxon>Pseudomonadati</taxon>
        <taxon>Bacteroidota</taxon>
        <taxon>Chitinophagia</taxon>
        <taxon>Chitinophagales</taxon>
        <taxon>Chitinophagaceae</taxon>
        <taxon>Paraflavitalea</taxon>
    </lineage>
</organism>
<accession>A0A3B7MUD4</accession>
<protein>
    <recommendedName>
        <fullName evidence="4">DUF2490 domain-containing protein</fullName>
    </recommendedName>
</protein>
<evidence type="ECO:0000256" key="1">
    <source>
        <dbReference type="SAM" id="SignalP"/>
    </source>
</evidence>
<dbReference type="EMBL" id="CP032157">
    <property type="protein sequence ID" value="AXY77708.1"/>
    <property type="molecule type" value="Genomic_DNA"/>
</dbReference>
<evidence type="ECO:0000313" key="3">
    <source>
        <dbReference type="Proteomes" id="UP000263900"/>
    </source>
</evidence>
<sequence length="285" mass="32735">MARKFCIVLVGVLSFLQQAAHAQHKSNWNFVKNGSLYFSWGYNTEWYTRSTVHVKQGSLGNDYKLVNVRAHDRPGWDDGLFGKPMTIPQYNYRIGYFFNEKQDLAFEINFDHTKYIIADEQDVHIKGKFEGQEVNTTKRFSEKSGSYYYLNNGANFLLFNLVKRFRLVQPGPKNNLKFDLLAKAGVGPVIPHVENSFFGLANKPGFQIGGWNTGIETAFKLTAYKYVYLEFAQKVDYARYSHLKVYEGKARQAFGSYQLILNLGFTLPTGKHNKEFAKQLSKAPQ</sequence>
<name>A0A3B7MUD4_9BACT</name>
<dbReference type="OrthoDB" id="8887208at2"/>